<dbReference type="AlphaFoldDB" id="A0A318HUI1"/>
<name>A0A318HUI1_9BACT</name>
<evidence type="ECO:0000313" key="2">
    <source>
        <dbReference type="EMBL" id="PXX17736.1"/>
    </source>
</evidence>
<dbReference type="Proteomes" id="UP000248314">
    <property type="component" value="Unassembled WGS sequence"/>
</dbReference>
<comment type="caution">
    <text evidence="2">The sequence shown here is derived from an EMBL/GenBank/DDBJ whole genome shotgun (WGS) entry which is preliminary data.</text>
</comment>
<sequence length="233" mass="27380">MTRLKTLTIQFDTQLVENEIQRFRGAIIKLLPQKEVLFHNHINDGYRYAYPLIQYKRLNNKAALFCIGEGVENIGVFFASNNFNVRIGNKRHCLQIEEVNAKLVDIACDTEQIYSYQLTNWLRLSGRLVGTNYFYYFCTMELFKQLASLMLPSQILDYFDVVKVEEGATQIEISLDETYPESYKADENIESKGFMEPTTITDFPIRDHKLLLHVRRRRWLNRKDGVSFCRPLN</sequence>
<dbReference type="EMBL" id="QJJX01000054">
    <property type="protein sequence ID" value="PXX17736.1"/>
    <property type="molecule type" value="Genomic_DNA"/>
</dbReference>
<dbReference type="Pfam" id="PF17955">
    <property type="entry name" value="Cas6b_N"/>
    <property type="match status" value="1"/>
</dbReference>
<feature type="non-terminal residue" evidence="2">
    <location>
        <position position="233"/>
    </location>
</feature>
<protein>
    <recommendedName>
        <fullName evidence="1">Cas6b N-terminal domain-containing protein</fullName>
    </recommendedName>
</protein>
<dbReference type="InterPro" id="IPR041528">
    <property type="entry name" value="Cas6b_N"/>
</dbReference>
<feature type="domain" description="Cas6b N-terminal" evidence="1">
    <location>
        <begin position="3"/>
        <end position="102"/>
    </location>
</feature>
<proteinExistence type="predicted"/>
<evidence type="ECO:0000313" key="3">
    <source>
        <dbReference type="Proteomes" id="UP000248314"/>
    </source>
</evidence>
<dbReference type="RefSeq" id="WP_146210652.1">
    <property type="nucleotide sequence ID" value="NZ_QJJX01000054.1"/>
</dbReference>
<keyword evidence="3" id="KW-1185">Reference proteome</keyword>
<reference evidence="2 3" key="1">
    <citation type="submission" date="2018-05" db="EMBL/GenBank/DDBJ databases">
        <title>Genomic Encyclopedia of Type Strains, Phase I: the one thousand microbial genomes (KMG-I) project.</title>
        <authorList>
            <person name="Kyrpides N."/>
        </authorList>
    </citation>
    <scope>NUCLEOTIDE SEQUENCE [LARGE SCALE GENOMIC DNA]</scope>
    <source>
        <strain evidence="2 3">DSM 15611</strain>
    </source>
</reference>
<gene>
    <name evidence="2" type="ORF">EJ73_02674</name>
</gene>
<evidence type="ECO:0000259" key="1">
    <source>
        <dbReference type="Pfam" id="PF17955"/>
    </source>
</evidence>
<organism evidence="2 3">
    <name type="scientific">Hoylesella shahii DSM 15611 = JCM 12083</name>
    <dbReference type="NCBI Taxonomy" id="1122991"/>
    <lineage>
        <taxon>Bacteria</taxon>
        <taxon>Pseudomonadati</taxon>
        <taxon>Bacteroidota</taxon>
        <taxon>Bacteroidia</taxon>
        <taxon>Bacteroidales</taxon>
        <taxon>Prevotellaceae</taxon>
        <taxon>Hoylesella</taxon>
    </lineage>
</organism>
<accession>A0A318HUI1</accession>